<dbReference type="PANTHER" id="PTHR34847">
    <property type="entry name" value="NODULATION PROTEIN U"/>
    <property type="match status" value="1"/>
</dbReference>
<reference evidence="5" key="1">
    <citation type="submission" date="2012-11" db="EMBL/GenBank/DDBJ databases">
        <authorList>
            <person name="Lucero-Rivera Y.E."/>
            <person name="Tovar-Ramirez D."/>
        </authorList>
    </citation>
    <scope>NUCLEOTIDE SEQUENCE [LARGE SCALE GENOMIC DNA]</scope>
    <source>
        <strain evidence="5">Araruama</strain>
    </source>
</reference>
<dbReference type="Pfam" id="PF02543">
    <property type="entry name" value="Carbam_trans_N"/>
    <property type="match status" value="1"/>
</dbReference>
<dbReference type="PANTHER" id="PTHR34847:SF1">
    <property type="entry name" value="NODULATION PROTEIN U"/>
    <property type="match status" value="1"/>
</dbReference>
<dbReference type="SUPFAM" id="SSF53067">
    <property type="entry name" value="Actin-like ATPase domain"/>
    <property type="match status" value="1"/>
</dbReference>
<dbReference type="InterPro" id="IPR038152">
    <property type="entry name" value="Carbam_trans_C_sf"/>
</dbReference>
<dbReference type="Gene3D" id="3.30.420.40">
    <property type="match status" value="2"/>
</dbReference>
<dbReference type="AlphaFoldDB" id="A0A1V1PEQ9"/>
<protein>
    <submittedName>
        <fullName evidence="4">Carbamoyltransferase</fullName>
    </submittedName>
</protein>
<feature type="domain" description="Carbamoyltransferase C-terminal" evidence="3">
    <location>
        <begin position="448"/>
        <end position="637"/>
    </location>
</feature>
<evidence type="ECO:0000313" key="4">
    <source>
        <dbReference type="EMBL" id="ETR73274.1"/>
    </source>
</evidence>
<dbReference type="Pfam" id="PF16861">
    <property type="entry name" value="Carbam_trans_C"/>
    <property type="match status" value="1"/>
</dbReference>
<dbReference type="EMBL" id="ATBP01000075">
    <property type="protein sequence ID" value="ETR73274.1"/>
    <property type="molecule type" value="Genomic_DNA"/>
</dbReference>
<sequence>MVAANCNRFSPFWQSDCIDQWISGRTIYLHLVLGGRLMSILGISAFYHDSAAVFLSEGKIIAAAQEERFSRKKHDAAFPENAIKYVLDEASIPLNQVSTVAFYEKPYIKFERLMETYHSFAPKGLTSFISAMTAWLNEKLFMRRLLKDKLAQLGLDCDKIKFLFPEHHLSHAASAFFPSPFDTAAILTIDGVGEWATTTICKGSGSDIQILKESHFPHSLGLLYSAFTYYCGFRVNSGEYKLMGLAPYGNHGSKRVAAFENTIVHELVDIRQDGSFLLNMKYFNFATGLTMCKDKKWHALFGIPKRDPETPLSQAYMDMALAIQNVTERIIFQLAQTTQELTQCDNLVMAGGVALNCVANGKLIKSDIFKDIWIQPAAGDAGGALGAALASWYIGNNQSRFQDTGKDMMAGAYLGPQFHARDIEKTTKRYSAKYRHYSDFSLLARDTAALLADGNVIGWFQGRMEYGPRALGNRSILGDPRNPEMQKKLNLKIKYREGFRPFAPSVLEEDMTSYFELKTPSPYMLLVANVMENRKKPLPEGYDNMEMYDRLYHIRSDIPAITHVDYSARIQSVSKETNARYWQLIDAFKTITGFGILVNTSFNVRGEPIVCTPTDAYRCFMRTEMDFLVMDNYLFDKTLQPEWADISDWETEYVLD</sequence>
<dbReference type="InterPro" id="IPR031730">
    <property type="entry name" value="Carbam_trans_C"/>
</dbReference>
<dbReference type="Proteomes" id="UP000189670">
    <property type="component" value="Unassembled WGS sequence"/>
</dbReference>
<evidence type="ECO:0000313" key="5">
    <source>
        <dbReference type="Proteomes" id="UP000189670"/>
    </source>
</evidence>
<keyword evidence="4" id="KW-0808">Transferase</keyword>
<dbReference type="Gene3D" id="3.90.870.20">
    <property type="entry name" value="Carbamoyltransferase, C-terminal domain"/>
    <property type="match status" value="1"/>
</dbReference>
<comment type="similarity">
    <text evidence="1">Belongs to the NodU/CmcH family.</text>
</comment>
<comment type="caution">
    <text evidence="4">The sequence shown here is derived from an EMBL/GenBank/DDBJ whole genome shotgun (WGS) entry which is preliminary data.</text>
</comment>
<feature type="domain" description="Carbamoyltransferase" evidence="2">
    <location>
        <begin position="40"/>
        <end position="389"/>
    </location>
</feature>
<dbReference type="CDD" id="cd24098">
    <property type="entry name" value="ASKHA_NBD_TobZ_N"/>
    <property type="match status" value="1"/>
</dbReference>
<proteinExistence type="inferred from homology"/>
<evidence type="ECO:0000256" key="1">
    <source>
        <dbReference type="ARBA" id="ARBA00006129"/>
    </source>
</evidence>
<evidence type="ECO:0000259" key="3">
    <source>
        <dbReference type="Pfam" id="PF16861"/>
    </source>
</evidence>
<organism evidence="4 5">
    <name type="scientific">Candidatus Magnetoglobus multicellularis str. Araruama</name>
    <dbReference type="NCBI Taxonomy" id="890399"/>
    <lineage>
        <taxon>Bacteria</taxon>
        <taxon>Pseudomonadati</taxon>
        <taxon>Thermodesulfobacteriota</taxon>
        <taxon>Desulfobacteria</taxon>
        <taxon>Desulfobacterales</taxon>
        <taxon>Desulfobacteraceae</taxon>
        <taxon>Candidatus Magnetoglobus</taxon>
    </lineage>
</organism>
<accession>A0A1V1PEQ9</accession>
<dbReference type="InterPro" id="IPR051338">
    <property type="entry name" value="NodU/CmcH_Carbamoyltrnsfr"/>
</dbReference>
<name>A0A1V1PEQ9_9BACT</name>
<evidence type="ECO:0000259" key="2">
    <source>
        <dbReference type="Pfam" id="PF02543"/>
    </source>
</evidence>
<gene>
    <name evidence="4" type="ORF">OMM_01080</name>
</gene>
<dbReference type="InterPro" id="IPR003696">
    <property type="entry name" value="Carbtransf_dom"/>
</dbReference>
<dbReference type="InterPro" id="IPR043129">
    <property type="entry name" value="ATPase_NBD"/>
</dbReference>
<dbReference type="GO" id="GO:0016740">
    <property type="term" value="F:transferase activity"/>
    <property type="evidence" value="ECO:0007669"/>
    <property type="project" value="UniProtKB-KW"/>
</dbReference>